<dbReference type="OrthoDB" id="677487at2"/>
<dbReference type="RefSeq" id="WP_025413879.1">
    <property type="nucleotide sequence ID" value="NZ_CP007129.1"/>
</dbReference>
<geneLocation type="plasmid" evidence="1 2">
    <name>1</name>
</geneLocation>
<dbReference type="HOGENOM" id="CLU_1123284_0_0_0"/>
<proteinExistence type="predicted"/>
<organism evidence="1 2">
    <name type="scientific">Gemmatirosa kalamazoonensis</name>
    <dbReference type="NCBI Taxonomy" id="861299"/>
    <lineage>
        <taxon>Bacteria</taxon>
        <taxon>Pseudomonadati</taxon>
        <taxon>Gemmatimonadota</taxon>
        <taxon>Gemmatimonadia</taxon>
        <taxon>Gemmatimonadales</taxon>
        <taxon>Gemmatimonadaceae</taxon>
        <taxon>Gemmatirosa</taxon>
    </lineage>
</organism>
<accession>W0RQC0</accession>
<dbReference type="InParanoid" id="W0RQC0"/>
<sequence>MASPVRLYQKEMHDNMGFYATWLPGDRIEVGDAGVLEAGRFRKMATLRELGVDVAVEEAGAPQNVQYTATKGVRVESSAGAAVATVGKAEVSIEFAASGAFVFHATGLQQWSIRDRVALEERVRSLAESGQWRDEWLLVEAVHAATRATVIVSEDSAAGLVIDASADVPIPGVSLADPRVSLSVKSTHGRLVQVIGGEGLHPLYSCVRLRRHLFGGSSLDPVRGAEAVERHAAAAFVRPGIAELLDS</sequence>
<protein>
    <submittedName>
        <fullName evidence="1">Uncharacterized protein</fullName>
    </submittedName>
</protein>
<keyword evidence="2" id="KW-1185">Reference proteome</keyword>
<evidence type="ECO:0000313" key="1">
    <source>
        <dbReference type="EMBL" id="AHG92545.1"/>
    </source>
</evidence>
<dbReference type="KEGG" id="gba:J421_5010"/>
<dbReference type="AlphaFoldDB" id="W0RQC0"/>
<reference evidence="1 2" key="1">
    <citation type="journal article" date="2014" name="Genome Announc.">
        <title>Genome Sequence and Methylome of Soil Bacterium Gemmatirosa kalamazoonensis KBS708T, a Member of the Rarely Cultivated Gemmatimonadetes Phylum.</title>
        <authorList>
            <person name="Debruyn J.M."/>
            <person name="Radosevich M."/>
            <person name="Wommack K.E."/>
            <person name="Polson S.W."/>
            <person name="Hauser L.J."/>
            <person name="Fawaz M.N."/>
            <person name="Korlach J."/>
            <person name="Tsai Y.C."/>
        </authorList>
    </citation>
    <scope>NUCLEOTIDE SEQUENCE [LARGE SCALE GENOMIC DNA]</scope>
    <source>
        <strain evidence="1 2">KBS708</strain>
        <plasmid evidence="2">Plasmid 1</plasmid>
    </source>
</reference>
<dbReference type="Proteomes" id="UP000019151">
    <property type="component" value="Plasmid 1"/>
</dbReference>
<name>W0RQC0_9BACT</name>
<dbReference type="EMBL" id="CP007129">
    <property type="protein sequence ID" value="AHG92545.1"/>
    <property type="molecule type" value="Genomic_DNA"/>
</dbReference>
<keyword evidence="1" id="KW-0614">Plasmid</keyword>
<evidence type="ECO:0000313" key="2">
    <source>
        <dbReference type="Proteomes" id="UP000019151"/>
    </source>
</evidence>
<gene>
    <name evidence="1" type="ORF">J421_5010</name>
</gene>